<protein>
    <submittedName>
        <fullName evidence="1">Uncharacterized protein</fullName>
    </submittedName>
</protein>
<evidence type="ECO:0000313" key="2">
    <source>
        <dbReference type="Proteomes" id="UP000233556"/>
    </source>
</evidence>
<reference evidence="2" key="2">
    <citation type="submission" date="2017-12" db="EMBL/GenBank/DDBJ databases">
        <title>Genome sequence of the Bar-tailed Godwit (Limosa lapponica baueri).</title>
        <authorList>
            <person name="Lima N.C.B."/>
            <person name="Parody-Merino A.M."/>
            <person name="Battley P.F."/>
            <person name="Fidler A.E."/>
            <person name="Prosdocimi F."/>
        </authorList>
    </citation>
    <scope>NUCLEOTIDE SEQUENCE [LARGE SCALE GENOMIC DNA]</scope>
</reference>
<gene>
    <name evidence="1" type="ORF">llap_19122</name>
</gene>
<evidence type="ECO:0000313" key="1">
    <source>
        <dbReference type="EMBL" id="PKU30574.1"/>
    </source>
</evidence>
<dbReference type="EMBL" id="KZ514404">
    <property type="protein sequence ID" value="PKU30574.1"/>
    <property type="molecule type" value="Genomic_DNA"/>
</dbReference>
<dbReference type="Proteomes" id="UP000233556">
    <property type="component" value="Unassembled WGS sequence"/>
</dbReference>
<name>A0A2I0T9V8_LIMLA</name>
<keyword evidence="2" id="KW-1185">Reference proteome</keyword>
<sequence>MTESSQVSVSVSPRTSRKDFAADLYRVVLMTLTPMLSFTGGSDAGMRDEIYYWFQLNLELPVAACPRYALAKQRNEDSGSNIPETFTRGDIGIFAQRRKRH</sequence>
<proteinExistence type="predicted"/>
<dbReference type="AlphaFoldDB" id="A0A2I0T9V8"/>
<accession>A0A2I0T9V8</accession>
<organism evidence="1 2">
    <name type="scientific">Limosa lapponica baueri</name>
    <dbReference type="NCBI Taxonomy" id="1758121"/>
    <lineage>
        <taxon>Eukaryota</taxon>
        <taxon>Metazoa</taxon>
        <taxon>Chordata</taxon>
        <taxon>Craniata</taxon>
        <taxon>Vertebrata</taxon>
        <taxon>Euteleostomi</taxon>
        <taxon>Archelosauria</taxon>
        <taxon>Archosauria</taxon>
        <taxon>Dinosauria</taxon>
        <taxon>Saurischia</taxon>
        <taxon>Theropoda</taxon>
        <taxon>Coelurosauria</taxon>
        <taxon>Aves</taxon>
        <taxon>Neognathae</taxon>
        <taxon>Neoaves</taxon>
        <taxon>Charadriiformes</taxon>
        <taxon>Scolopacidae</taxon>
        <taxon>Limosa</taxon>
    </lineage>
</organism>
<reference evidence="2" key="1">
    <citation type="submission" date="2017-11" db="EMBL/GenBank/DDBJ databases">
        <authorList>
            <person name="Lima N.C."/>
            <person name="Parody-Merino A.M."/>
            <person name="Battley P.F."/>
            <person name="Fidler A.E."/>
            <person name="Prosdocimi F."/>
        </authorList>
    </citation>
    <scope>NUCLEOTIDE SEQUENCE [LARGE SCALE GENOMIC DNA]</scope>
</reference>